<comment type="similarity">
    <text evidence="2">Belongs to the class-I pyridine nucleotide-disulfide oxidoreductase family.</text>
</comment>
<comment type="caution">
    <text evidence="12">The sequence shown here is derived from an EMBL/GenBank/DDBJ whole genome shotgun (WGS) entry which is preliminary data.</text>
</comment>
<organism evidence="12 13">
    <name type="scientific">Geodia barretti</name>
    <name type="common">Barrett's horny sponge</name>
    <dbReference type="NCBI Taxonomy" id="519541"/>
    <lineage>
        <taxon>Eukaryota</taxon>
        <taxon>Metazoa</taxon>
        <taxon>Porifera</taxon>
        <taxon>Demospongiae</taxon>
        <taxon>Heteroscleromorpha</taxon>
        <taxon>Tetractinellida</taxon>
        <taxon>Astrophorina</taxon>
        <taxon>Geodiidae</taxon>
        <taxon>Geodia</taxon>
    </lineage>
</organism>
<evidence type="ECO:0000256" key="6">
    <source>
        <dbReference type="ARBA" id="ARBA00022827"/>
    </source>
</evidence>
<dbReference type="GO" id="GO:0005739">
    <property type="term" value="C:mitochondrion"/>
    <property type="evidence" value="ECO:0007669"/>
    <property type="project" value="TreeGrafter"/>
</dbReference>
<keyword evidence="13" id="KW-1185">Reference proteome</keyword>
<reference evidence="12" key="1">
    <citation type="submission" date="2023-03" db="EMBL/GenBank/DDBJ databases">
        <authorList>
            <person name="Steffen K."/>
            <person name="Cardenas P."/>
        </authorList>
    </citation>
    <scope>NUCLEOTIDE SEQUENCE</scope>
</reference>
<dbReference type="InterPro" id="IPR016156">
    <property type="entry name" value="FAD/NAD-linked_Rdtase_dimer_sf"/>
</dbReference>
<feature type="domain" description="FAD/NAD(P)-binding" evidence="11">
    <location>
        <begin position="25"/>
        <end position="253"/>
    </location>
</feature>
<keyword evidence="9" id="KW-0676">Redox-active center</keyword>
<dbReference type="Proteomes" id="UP001174909">
    <property type="component" value="Unassembled WGS sequence"/>
</dbReference>
<dbReference type="InterPro" id="IPR023753">
    <property type="entry name" value="FAD/NAD-binding_dom"/>
</dbReference>
<dbReference type="NCBIfam" id="NF004776">
    <property type="entry name" value="PRK06116.1"/>
    <property type="match status" value="1"/>
</dbReference>
<dbReference type="Gene3D" id="3.50.50.60">
    <property type="entry name" value="FAD/NAD(P)-binding domain"/>
    <property type="match status" value="1"/>
</dbReference>
<dbReference type="SUPFAM" id="SSF55424">
    <property type="entry name" value="FAD/NAD-linked reductases, dimerisation (C-terminal) domain"/>
    <property type="match status" value="1"/>
</dbReference>
<keyword evidence="6" id="KW-0274">FAD</keyword>
<evidence type="ECO:0000256" key="5">
    <source>
        <dbReference type="ARBA" id="ARBA00022630"/>
    </source>
</evidence>
<evidence type="ECO:0000256" key="1">
    <source>
        <dbReference type="ARBA" id="ARBA00001974"/>
    </source>
</evidence>
<keyword evidence="8" id="KW-1015">Disulfide bond</keyword>
<sequence>MPLIMDFQIKNEGFDWAVIKKSRDAYIARLNDIYAVNLENSDVAHIEGTARFTTSNTLQVNDDEFEAAHILIATGSRPVIPNVAGSEYGISSDGFFEMEELPAKVAITGAGYIATEFAGMLHGLGSQVTMILRKDQLLRGFDSSITSVVMSEMQRTGVEFVLNTSVTELKRKNSKLSVKLDNSTSLNEIDQFIFAIGRVPNSQSLNLESAGVELNSRGYIEADKFQNTSCKGVYAVGDVTGRVALTPVAIAAGRKLSDRLFGGQSDAYLDYENIPSVIFSHPPIGTVGLSEDAARAKFGDDVKVYSSQFQNMYYQVTNRGSPTLMKLVTTGENEKIVGCHIVGDFADEMIQGFSVAVKMAACKRDFDNTVAIHPTVAEEFVTMR</sequence>
<dbReference type="GO" id="GO:0004362">
    <property type="term" value="F:glutathione-disulfide reductase (NADPH) activity"/>
    <property type="evidence" value="ECO:0007669"/>
    <property type="project" value="UniProtKB-EC"/>
</dbReference>
<dbReference type="EMBL" id="CASHTH010002987">
    <property type="protein sequence ID" value="CAI8038311.1"/>
    <property type="molecule type" value="Genomic_DNA"/>
</dbReference>
<dbReference type="AlphaFoldDB" id="A0AA35T097"/>
<dbReference type="GO" id="GO:0034599">
    <property type="term" value="P:cellular response to oxidative stress"/>
    <property type="evidence" value="ECO:0007669"/>
    <property type="project" value="TreeGrafter"/>
</dbReference>
<proteinExistence type="inferred from homology"/>
<dbReference type="GO" id="GO:0050660">
    <property type="term" value="F:flavin adenine dinucleotide binding"/>
    <property type="evidence" value="ECO:0007669"/>
    <property type="project" value="InterPro"/>
</dbReference>
<dbReference type="EC" id="1.8.1.7" evidence="4"/>
<evidence type="ECO:0000259" key="10">
    <source>
        <dbReference type="Pfam" id="PF02852"/>
    </source>
</evidence>
<evidence type="ECO:0000256" key="2">
    <source>
        <dbReference type="ARBA" id="ARBA00007532"/>
    </source>
</evidence>
<evidence type="ECO:0000313" key="13">
    <source>
        <dbReference type="Proteomes" id="UP001174909"/>
    </source>
</evidence>
<evidence type="ECO:0000256" key="7">
    <source>
        <dbReference type="ARBA" id="ARBA00023002"/>
    </source>
</evidence>
<dbReference type="PANTHER" id="PTHR42737">
    <property type="entry name" value="GLUTATHIONE REDUCTASE"/>
    <property type="match status" value="1"/>
</dbReference>
<comment type="subunit">
    <text evidence="3">Homodimer.</text>
</comment>
<accession>A0AA35T097</accession>
<feature type="domain" description="Pyridine nucleotide-disulphide oxidoreductase dimerisation" evidence="10">
    <location>
        <begin position="274"/>
        <end position="383"/>
    </location>
</feature>
<comment type="cofactor">
    <cofactor evidence="1">
        <name>FAD</name>
        <dbReference type="ChEBI" id="CHEBI:57692"/>
    </cofactor>
</comment>
<dbReference type="InterPro" id="IPR004099">
    <property type="entry name" value="Pyr_nucl-diS_OxRdtase_dimer"/>
</dbReference>
<protein>
    <recommendedName>
        <fullName evidence="4">glutathione-disulfide reductase</fullName>
        <ecNumber evidence="4">1.8.1.7</ecNumber>
    </recommendedName>
</protein>
<dbReference type="GO" id="GO:0005829">
    <property type="term" value="C:cytosol"/>
    <property type="evidence" value="ECO:0007669"/>
    <property type="project" value="TreeGrafter"/>
</dbReference>
<evidence type="ECO:0000256" key="3">
    <source>
        <dbReference type="ARBA" id="ARBA00011738"/>
    </source>
</evidence>
<evidence type="ECO:0000256" key="8">
    <source>
        <dbReference type="ARBA" id="ARBA00023157"/>
    </source>
</evidence>
<dbReference type="GO" id="GO:0045454">
    <property type="term" value="P:cell redox homeostasis"/>
    <property type="evidence" value="ECO:0007669"/>
    <property type="project" value="InterPro"/>
</dbReference>
<dbReference type="PANTHER" id="PTHR42737:SF2">
    <property type="entry name" value="GLUTATHIONE REDUCTASE"/>
    <property type="match status" value="1"/>
</dbReference>
<name>A0AA35T097_GEOBA</name>
<evidence type="ECO:0000313" key="12">
    <source>
        <dbReference type="EMBL" id="CAI8038311.1"/>
    </source>
</evidence>
<dbReference type="InterPro" id="IPR036188">
    <property type="entry name" value="FAD/NAD-bd_sf"/>
</dbReference>
<dbReference type="InterPro" id="IPR046952">
    <property type="entry name" value="GSHR/TRXR-like"/>
</dbReference>
<evidence type="ECO:0000256" key="4">
    <source>
        <dbReference type="ARBA" id="ARBA00012607"/>
    </source>
</evidence>
<dbReference type="FunFam" id="3.50.50.60:FF:000235">
    <property type="entry name" value="Glutathione reductase"/>
    <property type="match status" value="1"/>
</dbReference>
<dbReference type="PRINTS" id="PR00368">
    <property type="entry name" value="FADPNR"/>
</dbReference>
<gene>
    <name evidence="12" type="ORF">GBAR_LOCUS21360</name>
</gene>
<keyword evidence="5" id="KW-0285">Flavoprotein</keyword>
<dbReference type="FunFam" id="3.30.390.30:FF:000003">
    <property type="entry name" value="Glutathione reductase"/>
    <property type="match status" value="1"/>
</dbReference>
<evidence type="ECO:0000256" key="9">
    <source>
        <dbReference type="ARBA" id="ARBA00023284"/>
    </source>
</evidence>
<dbReference type="Pfam" id="PF02852">
    <property type="entry name" value="Pyr_redox_dim"/>
    <property type="match status" value="1"/>
</dbReference>
<dbReference type="Pfam" id="PF07992">
    <property type="entry name" value="Pyr_redox_2"/>
    <property type="match status" value="1"/>
</dbReference>
<keyword evidence="7" id="KW-0560">Oxidoreductase</keyword>
<dbReference type="PRINTS" id="PR00411">
    <property type="entry name" value="PNDRDTASEI"/>
</dbReference>
<dbReference type="SUPFAM" id="SSF51905">
    <property type="entry name" value="FAD/NAD(P)-binding domain"/>
    <property type="match status" value="1"/>
</dbReference>
<evidence type="ECO:0000259" key="11">
    <source>
        <dbReference type="Pfam" id="PF07992"/>
    </source>
</evidence>
<dbReference type="GO" id="GO:0006749">
    <property type="term" value="P:glutathione metabolic process"/>
    <property type="evidence" value="ECO:0007669"/>
    <property type="project" value="TreeGrafter"/>
</dbReference>